<feature type="chain" id="PRO_5038583968" description="Solute-binding protein family 3/N-terminal domain-containing protein" evidence="5">
    <location>
        <begin position="24"/>
        <end position="333"/>
    </location>
</feature>
<dbReference type="Gene3D" id="3.40.190.10">
    <property type="entry name" value="Periplasmic binding protein-like II"/>
    <property type="match status" value="2"/>
</dbReference>
<evidence type="ECO:0000256" key="2">
    <source>
        <dbReference type="ARBA" id="ARBA00010742"/>
    </source>
</evidence>
<evidence type="ECO:0000256" key="4">
    <source>
        <dbReference type="SAM" id="MobiDB-lite"/>
    </source>
</evidence>
<evidence type="ECO:0000313" key="7">
    <source>
        <dbReference type="EMBL" id="GGF40756.1"/>
    </source>
</evidence>
<reference evidence="7" key="2">
    <citation type="submission" date="2020-09" db="EMBL/GenBank/DDBJ databases">
        <authorList>
            <person name="Sun Q."/>
            <person name="Zhou Y."/>
        </authorList>
    </citation>
    <scope>NUCLEOTIDE SEQUENCE</scope>
    <source>
        <strain evidence="7">CGMCC 1.12160</strain>
    </source>
</reference>
<feature type="domain" description="Solute-binding protein family 3/N-terminal" evidence="6">
    <location>
        <begin position="51"/>
        <end position="273"/>
    </location>
</feature>
<dbReference type="PANTHER" id="PTHR30024">
    <property type="entry name" value="ALIPHATIC SULFONATES-BINDING PROTEIN-RELATED"/>
    <property type="match status" value="1"/>
</dbReference>
<dbReference type="RefSeq" id="WP_188428068.1">
    <property type="nucleotide sequence ID" value="NZ_BAABKH010000010.1"/>
</dbReference>
<dbReference type="AlphaFoldDB" id="A0A917BEY4"/>
<accession>A0A917BEY4</accession>
<keyword evidence="3 5" id="KW-0732">Signal</keyword>
<dbReference type="InterPro" id="IPR015168">
    <property type="entry name" value="SsuA/THI5"/>
</dbReference>
<dbReference type="Proteomes" id="UP000605670">
    <property type="component" value="Unassembled WGS sequence"/>
</dbReference>
<organism evidence="7 8">
    <name type="scientific">Ornithinimicrobium tianjinense</name>
    <dbReference type="NCBI Taxonomy" id="1195761"/>
    <lineage>
        <taxon>Bacteria</taxon>
        <taxon>Bacillati</taxon>
        <taxon>Actinomycetota</taxon>
        <taxon>Actinomycetes</taxon>
        <taxon>Micrococcales</taxon>
        <taxon>Ornithinimicrobiaceae</taxon>
        <taxon>Ornithinimicrobium</taxon>
    </lineage>
</organism>
<dbReference type="PROSITE" id="PS51257">
    <property type="entry name" value="PROKAR_LIPOPROTEIN"/>
    <property type="match status" value="1"/>
</dbReference>
<feature type="region of interest" description="Disordered" evidence="4">
    <location>
        <begin position="22"/>
        <end position="44"/>
    </location>
</feature>
<dbReference type="EMBL" id="BMEM01000001">
    <property type="protein sequence ID" value="GGF40756.1"/>
    <property type="molecule type" value="Genomic_DNA"/>
</dbReference>
<reference evidence="7" key="1">
    <citation type="journal article" date="2014" name="Int. J. Syst. Evol. Microbiol.">
        <title>Complete genome sequence of Corynebacterium casei LMG S-19264T (=DSM 44701T), isolated from a smear-ripened cheese.</title>
        <authorList>
            <consortium name="US DOE Joint Genome Institute (JGI-PGF)"/>
            <person name="Walter F."/>
            <person name="Albersmeier A."/>
            <person name="Kalinowski J."/>
            <person name="Ruckert C."/>
        </authorList>
    </citation>
    <scope>NUCLEOTIDE SEQUENCE</scope>
    <source>
        <strain evidence="7">CGMCC 1.12160</strain>
    </source>
</reference>
<dbReference type="GO" id="GO:0042597">
    <property type="term" value="C:periplasmic space"/>
    <property type="evidence" value="ECO:0007669"/>
    <property type="project" value="UniProtKB-SubCell"/>
</dbReference>
<gene>
    <name evidence="7" type="ORF">GCM10011366_05530</name>
</gene>
<dbReference type="SMART" id="SM00062">
    <property type="entry name" value="PBPb"/>
    <property type="match status" value="1"/>
</dbReference>
<comment type="caution">
    <text evidence="7">The sequence shown here is derived from an EMBL/GenBank/DDBJ whole genome shotgun (WGS) entry which is preliminary data.</text>
</comment>
<evidence type="ECO:0000313" key="8">
    <source>
        <dbReference type="Proteomes" id="UP000605670"/>
    </source>
</evidence>
<sequence length="333" mass="34536">MKRSLALVTAAMTAALLTSCSSGSPSSDAPAGGATDNGAQSEAAGDGELRSIKVGVIPIVDTAPIYLGDAKGFFEEEGLDLEIVETSGGAAAVPGVVSGSFDVAFGNTVSVMVAADQGLPLKYLTNGLATTGEDPDVGAVLAPGDSDIESAGDLAGKTVAVNNLNNIGDTTIRTIVEADGGDPSTIEFVEIAFPDMPAAIERGQVDAAWVLDPFKTGAMDAGAKLVANNFAEFDPELDIAGYFTTMETFEEDKELVDAFTAAMTKSLEYAAENPEEVRDIVGTYTKMPEEARAAMTLPRYRADFNREAMQKLGEAAVKYGSLDKAPDLDALLP</sequence>
<evidence type="ECO:0000259" key="6">
    <source>
        <dbReference type="SMART" id="SM00062"/>
    </source>
</evidence>
<dbReference type="PANTHER" id="PTHR30024:SF47">
    <property type="entry name" value="TAURINE-BINDING PERIPLASMIC PROTEIN"/>
    <property type="match status" value="1"/>
</dbReference>
<keyword evidence="8" id="KW-1185">Reference proteome</keyword>
<feature type="signal peptide" evidence="5">
    <location>
        <begin position="1"/>
        <end position="23"/>
    </location>
</feature>
<name>A0A917BEY4_9MICO</name>
<evidence type="ECO:0000256" key="1">
    <source>
        <dbReference type="ARBA" id="ARBA00004418"/>
    </source>
</evidence>
<feature type="compositionally biased region" description="Low complexity" evidence="4">
    <location>
        <begin position="22"/>
        <end position="34"/>
    </location>
</feature>
<protein>
    <recommendedName>
        <fullName evidence="6">Solute-binding protein family 3/N-terminal domain-containing protein</fullName>
    </recommendedName>
</protein>
<comment type="similarity">
    <text evidence="2">Belongs to the bacterial solute-binding protein SsuA/TauA family.</text>
</comment>
<comment type="subcellular location">
    <subcellularLocation>
        <location evidence="1">Periplasm</location>
    </subcellularLocation>
</comment>
<dbReference type="Pfam" id="PF09084">
    <property type="entry name" value="NMT1"/>
    <property type="match status" value="1"/>
</dbReference>
<dbReference type="InterPro" id="IPR001638">
    <property type="entry name" value="Solute-binding_3/MltF_N"/>
</dbReference>
<proteinExistence type="inferred from homology"/>
<dbReference type="SUPFAM" id="SSF53850">
    <property type="entry name" value="Periplasmic binding protein-like II"/>
    <property type="match status" value="1"/>
</dbReference>
<evidence type="ECO:0000256" key="3">
    <source>
        <dbReference type="ARBA" id="ARBA00022729"/>
    </source>
</evidence>
<evidence type="ECO:0000256" key="5">
    <source>
        <dbReference type="SAM" id="SignalP"/>
    </source>
</evidence>